<dbReference type="Pfam" id="PF13393">
    <property type="entry name" value="tRNA-synt_His"/>
    <property type="match status" value="1"/>
</dbReference>
<dbReference type="PANTHER" id="PTHR43707">
    <property type="entry name" value="HISTIDYL-TRNA SYNTHETASE"/>
    <property type="match status" value="1"/>
</dbReference>
<comment type="subunit">
    <text evidence="3 11">Homodimer.</text>
</comment>
<keyword evidence="7 11" id="KW-0067">ATP-binding</keyword>
<dbReference type="FunFam" id="3.30.930.10:FF:000005">
    <property type="entry name" value="Histidine--tRNA ligase"/>
    <property type="match status" value="1"/>
</dbReference>
<dbReference type="PATRIC" id="fig|29422.6.peg.693"/>
<evidence type="ECO:0000256" key="5">
    <source>
        <dbReference type="ARBA" id="ARBA00022598"/>
    </source>
</evidence>
<dbReference type="GO" id="GO:0004821">
    <property type="term" value="F:histidine-tRNA ligase activity"/>
    <property type="evidence" value="ECO:0007669"/>
    <property type="project" value="UniProtKB-UniRule"/>
</dbReference>
<protein>
    <recommendedName>
        <fullName evidence="11">Histidine--tRNA ligase</fullName>
        <ecNumber evidence="11">6.1.1.21</ecNumber>
    </recommendedName>
    <alternativeName>
        <fullName evidence="11">Histidyl-tRNA synthetase</fullName>
        <shortName evidence="11">HisRS</shortName>
    </alternativeName>
</protein>
<dbReference type="InterPro" id="IPR004154">
    <property type="entry name" value="Anticodon-bd"/>
</dbReference>
<evidence type="ECO:0000256" key="12">
    <source>
        <dbReference type="PIRSR" id="PIRSR001549-1"/>
    </source>
</evidence>
<evidence type="ECO:0000313" key="14">
    <source>
        <dbReference type="EMBL" id="KTC86723.1"/>
    </source>
</evidence>
<keyword evidence="5 11" id="KW-0436">Ligase</keyword>
<dbReference type="PANTHER" id="PTHR43707:SF1">
    <property type="entry name" value="HISTIDINE--TRNA LIGASE, MITOCHONDRIAL-RELATED"/>
    <property type="match status" value="1"/>
</dbReference>
<dbReference type="InterPro" id="IPR006195">
    <property type="entry name" value="aa-tRNA-synth_II"/>
</dbReference>
<sequence length="431" mass="48875">MVDRIQAVRGMNDILPQDTPFWRQLETSFIRCMLQYGYQEIRFPLVESTQLFKRSIGEVTDIVEKEMYTFTDLNGDSLTLRPEGTAGCLRACLEHGLLHNQQQKLWYMGPMFRHEKPQKGRYRQFNQFGVEALGISGAAIELELIALCRRLWGLLGIDKYVQLQINSLGELSERHNYRNKLVDFFKTHFDKLDEDSKRRLDRNPLRILDSKNPDMQALLKDAPQLSDSLGADSEKRFEDLCDGLNKLGIPYTINPFLVRGLDYYGHTVFEWVTDKLGSQATICAGGRYDILVEQLGGNPTPAVGFAMGAERLLLLLETLNLSLDSPKGPSVFLIATGDEAMQQALSLAEVLRDVNSDWEIITNTVGGGFKSQFKKADKSGAEFALILGEDEVKTNMIGIKNLRKQEEQVTIPQQELVKYLQDSLRACLQIR</sequence>
<evidence type="ECO:0000256" key="3">
    <source>
        <dbReference type="ARBA" id="ARBA00011738"/>
    </source>
</evidence>
<dbReference type="EMBL" id="LNXV01000004">
    <property type="protein sequence ID" value="KTC86723.1"/>
    <property type="molecule type" value="Genomic_DNA"/>
</dbReference>
<dbReference type="GO" id="GO:0005737">
    <property type="term" value="C:cytoplasm"/>
    <property type="evidence" value="ECO:0007669"/>
    <property type="project" value="UniProtKB-SubCell"/>
</dbReference>
<gene>
    <name evidence="11 14" type="primary">hisS</name>
    <name evidence="14" type="ORF">Lbru_0664</name>
</gene>
<dbReference type="GO" id="GO:0005524">
    <property type="term" value="F:ATP binding"/>
    <property type="evidence" value="ECO:0007669"/>
    <property type="project" value="UniProtKB-UniRule"/>
</dbReference>
<dbReference type="Pfam" id="PF03129">
    <property type="entry name" value="HGTP_anticodon"/>
    <property type="match status" value="1"/>
</dbReference>
<dbReference type="OrthoDB" id="9800814at2"/>
<dbReference type="PIRSF" id="PIRSF001549">
    <property type="entry name" value="His-tRNA_synth"/>
    <property type="match status" value="1"/>
</dbReference>
<dbReference type="RefSeq" id="WP_058440749.1">
    <property type="nucleotide sequence ID" value="NZ_CAAAHU010000007.1"/>
</dbReference>
<comment type="similarity">
    <text evidence="2 11">Belongs to the class-II aminoacyl-tRNA synthetase family.</text>
</comment>
<feature type="binding site" evidence="12">
    <location>
        <position position="259"/>
    </location>
    <ligand>
        <name>L-histidine</name>
        <dbReference type="ChEBI" id="CHEBI:57595"/>
    </ligand>
</feature>
<dbReference type="NCBIfam" id="TIGR00442">
    <property type="entry name" value="hisS"/>
    <property type="match status" value="1"/>
</dbReference>
<feature type="binding site" evidence="12">
    <location>
        <position position="131"/>
    </location>
    <ligand>
        <name>L-histidine</name>
        <dbReference type="ChEBI" id="CHEBI:57595"/>
    </ligand>
</feature>
<dbReference type="STRING" id="29422.Lbru_0664"/>
<evidence type="ECO:0000256" key="10">
    <source>
        <dbReference type="ARBA" id="ARBA00047639"/>
    </source>
</evidence>
<keyword evidence="6 11" id="KW-0547">Nucleotide-binding</keyword>
<evidence type="ECO:0000313" key="15">
    <source>
        <dbReference type="Proteomes" id="UP000054742"/>
    </source>
</evidence>
<keyword evidence="15" id="KW-1185">Reference proteome</keyword>
<dbReference type="Proteomes" id="UP000054742">
    <property type="component" value="Unassembled WGS sequence"/>
</dbReference>
<dbReference type="SUPFAM" id="SSF55681">
    <property type="entry name" value="Class II aaRS and biotin synthetases"/>
    <property type="match status" value="1"/>
</dbReference>
<evidence type="ECO:0000259" key="13">
    <source>
        <dbReference type="PROSITE" id="PS50862"/>
    </source>
</evidence>
<keyword evidence="4 11" id="KW-0963">Cytoplasm</keyword>
<evidence type="ECO:0000256" key="8">
    <source>
        <dbReference type="ARBA" id="ARBA00022917"/>
    </source>
</evidence>
<dbReference type="EC" id="6.1.1.21" evidence="11"/>
<dbReference type="InterPro" id="IPR036621">
    <property type="entry name" value="Anticodon-bd_dom_sf"/>
</dbReference>
<dbReference type="Gene3D" id="3.40.50.800">
    <property type="entry name" value="Anticodon-binding domain"/>
    <property type="match status" value="1"/>
</dbReference>
<dbReference type="HAMAP" id="MF_00127">
    <property type="entry name" value="His_tRNA_synth"/>
    <property type="match status" value="1"/>
</dbReference>
<dbReference type="SUPFAM" id="SSF52954">
    <property type="entry name" value="Class II aaRS ABD-related"/>
    <property type="match status" value="1"/>
</dbReference>
<name>A0A0W0STX2_9GAMM</name>
<organism evidence="14 15">
    <name type="scientific">Legionella brunensis</name>
    <dbReference type="NCBI Taxonomy" id="29422"/>
    <lineage>
        <taxon>Bacteria</taxon>
        <taxon>Pseudomonadati</taxon>
        <taxon>Pseudomonadota</taxon>
        <taxon>Gammaproteobacteria</taxon>
        <taxon>Legionellales</taxon>
        <taxon>Legionellaceae</taxon>
        <taxon>Legionella</taxon>
    </lineage>
</organism>
<feature type="binding site" evidence="12">
    <location>
        <position position="113"/>
    </location>
    <ligand>
        <name>L-histidine</name>
        <dbReference type="ChEBI" id="CHEBI:57595"/>
    </ligand>
</feature>
<evidence type="ECO:0000256" key="7">
    <source>
        <dbReference type="ARBA" id="ARBA00022840"/>
    </source>
</evidence>
<dbReference type="InterPro" id="IPR033656">
    <property type="entry name" value="HisRS_anticodon"/>
</dbReference>
<keyword evidence="8 11" id="KW-0648">Protein biosynthesis</keyword>
<dbReference type="PROSITE" id="PS50862">
    <property type="entry name" value="AA_TRNA_LIGASE_II"/>
    <property type="match status" value="1"/>
</dbReference>
<dbReference type="GO" id="GO:0006427">
    <property type="term" value="P:histidyl-tRNA aminoacylation"/>
    <property type="evidence" value="ECO:0007669"/>
    <property type="project" value="UniProtKB-UniRule"/>
</dbReference>
<dbReference type="InterPro" id="IPR004516">
    <property type="entry name" value="HisRS/HisZ"/>
</dbReference>
<evidence type="ECO:0000256" key="4">
    <source>
        <dbReference type="ARBA" id="ARBA00022490"/>
    </source>
</evidence>
<dbReference type="AlphaFoldDB" id="A0A0W0STX2"/>
<dbReference type="CDD" id="cd00859">
    <property type="entry name" value="HisRS_anticodon"/>
    <property type="match status" value="1"/>
</dbReference>
<feature type="domain" description="Aminoacyl-transfer RNA synthetases class-II family profile" evidence="13">
    <location>
        <begin position="1"/>
        <end position="326"/>
    </location>
</feature>
<feature type="binding site" evidence="12">
    <location>
        <begin position="263"/>
        <end position="264"/>
    </location>
    <ligand>
        <name>L-histidine</name>
        <dbReference type="ChEBI" id="CHEBI:57595"/>
    </ligand>
</feature>
<evidence type="ECO:0000256" key="11">
    <source>
        <dbReference type="HAMAP-Rule" id="MF_00127"/>
    </source>
</evidence>
<evidence type="ECO:0000256" key="1">
    <source>
        <dbReference type="ARBA" id="ARBA00004496"/>
    </source>
</evidence>
<dbReference type="InterPro" id="IPR041715">
    <property type="entry name" value="HisRS-like_core"/>
</dbReference>
<evidence type="ECO:0000256" key="9">
    <source>
        <dbReference type="ARBA" id="ARBA00023146"/>
    </source>
</evidence>
<dbReference type="InterPro" id="IPR015807">
    <property type="entry name" value="His-tRNA-ligase"/>
</dbReference>
<comment type="catalytic activity">
    <reaction evidence="10 11">
        <text>tRNA(His) + L-histidine + ATP = L-histidyl-tRNA(His) + AMP + diphosphate + H(+)</text>
        <dbReference type="Rhea" id="RHEA:17313"/>
        <dbReference type="Rhea" id="RHEA-COMP:9665"/>
        <dbReference type="Rhea" id="RHEA-COMP:9689"/>
        <dbReference type="ChEBI" id="CHEBI:15378"/>
        <dbReference type="ChEBI" id="CHEBI:30616"/>
        <dbReference type="ChEBI" id="CHEBI:33019"/>
        <dbReference type="ChEBI" id="CHEBI:57595"/>
        <dbReference type="ChEBI" id="CHEBI:78442"/>
        <dbReference type="ChEBI" id="CHEBI:78527"/>
        <dbReference type="ChEBI" id="CHEBI:456215"/>
        <dbReference type="EC" id="6.1.1.21"/>
    </reaction>
</comment>
<feature type="binding site" evidence="12">
    <location>
        <begin position="83"/>
        <end position="85"/>
    </location>
    <ligand>
        <name>L-histidine</name>
        <dbReference type="ChEBI" id="CHEBI:57595"/>
    </ligand>
</feature>
<accession>A0A0W0STX2</accession>
<keyword evidence="9 11" id="KW-0030">Aminoacyl-tRNA synthetase</keyword>
<dbReference type="CDD" id="cd00773">
    <property type="entry name" value="HisRS-like_core"/>
    <property type="match status" value="1"/>
</dbReference>
<evidence type="ECO:0000256" key="6">
    <source>
        <dbReference type="ARBA" id="ARBA00022741"/>
    </source>
</evidence>
<feature type="binding site" evidence="12">
    <location>
        <position position="127"/>
    </location>
    <ligand>
        <name>L-histidine</name>
        <dbReference type="ChEBI" id="CHEBI:57595"/>
    </ligand>
</feature>
<comment type="subcellular location">
    <subcellularLocation>
        <location evidence="1 11">Cytoplasm</location>
    </subcellularLocation>
</comment>
<proteinExistence type="inferred from homology"/>
<dbReference type="InterPro" id="IPR045864">
    <property type="entry name" value="aa-tRNA-synth_II/BPL/LPL"/>
</dbReference>
<evidence type="ECO:0000256" key="2">
    <source>
        <dbReference type="ARBA" id="ARBA00008226"/>
    </source>
</evidence>
<comment type="caution">
    <text evidence="14">The sequence shown here is derived from an EMBL/GenBank/DDBJ whole genome shotgun (WGS) entry which is preliminary data.</text>
</comment>
<dbReference type="Gene3D" id="3.30.930.10">
    <property type="entry name" value="Bira Bifunctional Protein, Domain 2"/>
    <property type="match status" value="1"/>
</dbReference>
<reference evidence="14 15" key="1">
    <citation type="submission" date="2015-11" db="EMBL/GenBank/DDBJ databases">
        <title>Genomic analysis of 38 Legionella species identifies large and diverse effector repertoires.</title>
        <authorList>
            <person name="Burstein D."/>
            <person name="Amaro F."/>
            <person name="Zusman T."/>
            <person name="Lifshitz Z."/>
            <person name="Cohen O."/>
            <person name="Gilbert J.A."/>
            <person name="Pupko T."/>
            <person name="Shuman H.A."/>
            <person name="Segal G."/>
        </authorList>
    </citation>
    <scope>NUCLEOTIDE SEQUENCE [LARGE SCALE GENOMIC DNA]</scope>
    <source>
        <strain evidence="14 15">ATCC 43878</strain>
    </source>
</reference>